<accession>A0AAV6WKU7</accession>
<dbReference type="PANTHER" id="PTHR33669">
    <property type="entry name" value="PROTEIN NEGATIVE REGULATOR OF RESISTANCE"/>
    <property type="match status" value="1"/>
</dbReference>
<evidence type="ECO:0000256" key="1">
    <source>
        <dbReference type="ARBA" id="ARBA00004123"/>
    </source>
</evidence>
<evidence type="ECO:0000256" key="2">
    <source>
        <dbReference type="ARBA" id="ARBA00009937"/>
    </source>
</evidence>
<evidence type="ECO:0000313" key="6">
    <source>
        <dbReference type="Proteomes" id="UP000826271"/>
    </source>
</evidence>
<reference evidence="5" key="1">
    <citation type="submission" date="2019-10" db="EMBL/GenBank/DDBJ databases">
        <authorList>
            <person name="Zhang R."/>
            <person name="Pan Y."/>
            <person name="Wang J."/>
            <person name="Ma R."/>
            <person name="Yu S."/>
        </authorList>
    </citation>
    <scope>NUCLEOTIDE SEQUENCE</scope>
    <source>
        <strain evidence="5">LA-IB0</strain>
        <tissue evidence="5">Leaf</tissue>
    </source>
</reference>
<dbReference type="AlphaFoldDB" id="A0AAV6WKU7"/>
<evidence type="ECO:0000256" key="4">
    <source>
        <dbReference type="SAM" id="MobiDB-lite"/>
    </source>
</evidence>
<comment type="similarity">
    <text evidence="2">Belongs to the NPR1-interactor family.</text>
</comment>
<comment type="caution">
    <text evidence="5">The sequence shown here is derived from an EMBL/GenBank/DDBJ whole genome shotgun (WGS) entry which is preliminary data.</text>
</comment>
<evidence type="ECO:0000313" key="5">
    <source>
        <dbReference type="EMBL" id="KAG8369042.1"/>
    </source>
</evidence>
<dbReference type="PANTHER" id="PTHR33669:SF14">
    <property type="entry name" value="NRR REPRESSOR HOMOLOG 3"/>
    <property type="match status" value="1"/>
</dbReference>
<proteinExistence type="inferred from homology"/>
<dbReference type="GO" id="GO:0005634">
    <property type="term" value="C:nucleus"/>
    <property type="evidence" value="ECO:0007669"/>
    <property type="project" value="UniProtKB-SubCell"/>
</dbReference>
<dbReference type="EMBL" id="WHWC01000015">
    <property type="protein sequence ID" value="KAG8369042.1"/>
    <property type="molecule type" value="Genomic_DNA"/>
</dbReference>
<organism evidence="5 6">
    <name type="scientific">Buddleja alternifolia</name>
    <dbReference type="NCBI Taxonomy" id="168488"/>
    <lineage>
        <taxon>Eukaryota</taxon>
        <taxon>Viridiplantae</taxon>
        <taxon>Streptophyta</taxon>
        <taxon>Embryophyta</taxon>
        <taxon>Tracheophyta</taxon>
        <taxon>Spermatophyta</taxon>
        <taxon>Magnoliopsida</taxon>
        <taxon>eudicotyledons</taxon>
        <taxon>Gunneridae</taxon>
        <taxon>Pentapetalae</taxon>
        <taxon>asterids</taxon>
        <taxon>lamiids</taxon>
        <taxon>Lamiales</taxon>
        <taxon>Scrophulariaceae</taxon>
        <taxon>Buddlejeae</taxon>
        <taxon>Buddleja</taxon>
    </lineage>
</organism>
<protein>
    <submittedName>
        <fullName evidence="5">Uncharacterized protein</fullName>
    </submittedName>
</protein>
<gene>
    <name evidence="5" type="ORF">BUALT_Bualt15G0109200</name>
</gene>
<name>A0AAV6WKU7_9LAMI</name>
<dbReference type="Proteomes" id="UP000826271">
    <property type="component" value="Unassembled WGS sequence"/>
</dbReference>
<keyword evidence="3" id="KW-0539">Nucleus</keyword>
<sequence length="111" mass="12299">MDGDKKKRKILEFDCQEENEEEKMEKFFALIKSTREVRQQMVVAGQNKEIAAGDKPQSAAAWNPTFTPEDFMEGPPSPPTAVAVPGPSTEEEKQESGDKNGEEGLDLNLSL</sequence>
<feature type="region of interest" description="Disordered" evidence="4">
    <location>
        <begin position="48"/>
        <end position="111"/>
    </location>
</feature>
<comment type="subcellular location">
    <subcellularLocation>
        <location evidence="1">Nucleus</location>
    </subcellularLocation>
</comment>
<dbReference type="GO" id="GO:0010112">
    <property type="term" value="P:regulation of systemic acquired resistance"/>
    <property type="evidence" value="ECO:0007669"/>
    <property type="project" value="InterPro"/>
</dbReference>
<feature type="compositionally biased region" description="Basic and acidic residues" evidence="4">
    <location>
        <begin position="90"/>
        <end position="102"/>
    </location>
</feature>
<keyword evidence="6" id="KW-1185">Reference proteome</keyword>
<dbReference type="InterPro" id="IPR031425">
    <property type="entry name" value="NPR1/NH1-interacting"/>
</dbReference>
<dbReference type="Pfam" id="PF15699">
    <property type="entry name" value="NPR1_interact"/>
    <property type="match status" value="1"/>
</dbReference>
<evidence type="ECO:0000256" key="3">
    <source>
        <dbReference type="ARBA" id="ARBA00023242"/>
    </source>
</evidence>